<dbReference type="PANTHER" id="PTHR46540:SF1">
    <property type="entry name" value="TETRATRICOPEPTIDE REPEAT PROTEIN 12"/>
    <property type="match status" value="1"/>
</dbReference>
<dbReference type="Gene3D" id="1.25.40.10">
    <property type="entry name" value="Tetratricopeptide repeat domain"/>
    <property type="match status" value="1"/>
</dbReference>
<dbReference type="PANTHER" id="PTHR46540">
    <property type="entry name" value="TETRATRICOPEPTIDE REPEAT PROTEIN 12"/>
    <property type="match status" value="1"/>
</dbReference>
<dbReference type="GO" id="GO:0005813">
    <property type="term" value="C:centrosome"/>
    <property type="evidence" value="ECO:0007669"/>
    <property type="project" value="TreeGrafter"/>
</dbReference>
<sequence>MFSLLHPQTDESFLDTESTVEDVIRLLQSLQKPKETGEEEEEAVEEDLTGESVTEDNFMVTERQKPLKKVPIPLKTILKSKKKKADPTDVNKDRFTFMRQVEVDHDECSKARLERERVAQNFRKLGNSEYRQGNYATAMRMYSEAMENIKDSHILYINRALCFIKSGRFKRAIVDCDFVLNKLDEKNLRAWLYRAMAYKGLNDEANFENCVRYARKFNSKQMEFIDGFLEKLN</sequence>
<keyword evidence="1" id="KW-0802">TPR repeat</keyword>
<feature type="region of interest" description="Disordered" evidence="2">
    <location>
        <begin position="31"/>
        <end position="52"/>
    </location>
</feature>
<dbReference type="InterPro" id="IPR043195">
    <property type="entry name" value="TTC12"/>
</dbReference>
<dbReference type="GO" id="GO:0070286">
    <property type="term" value="P:axonemal dynein complex assembly"/>
    <property type="evidence" value="ECO:0007669"/>
    <property type="project" value="TreeGrafter"/>
</dbReference>
<organism evidence="3 4">
    <name type="scientific">Drosophila madeirensis</name>
    <name type="common">Fruit fly</name>
    <dbReference type="NCBI Taxonomy" id="30013"/>
    <lineage>
        <taxon>Eukaryota</taxon>
        <taxon>Metazoa</taxon>
        <taxon>Ecdysozoa</taxon>
        <taxon>Arthropoda</taxon>
        <taxon>Hexapoda</taxon>
        <taxon>Insecta</taxon>
        <taxon>Pterygota</taxon>
        <taxon>Neoptera</taxon>
        <taxon>Endopterygota</taxon>
        <taxon>Diptera</taxon>
        <taxon>Brachycera</taxon>
        <taxon>Muscomorpha</taxon>
        <taxon>Ephydroidea</taxon>
        <taxon>Drosophilidae</taxon>
        <taxon>Drosophila</taxon>
        <taxon>Sophophora</taxon>
    </lineage>
</organism>
<proteinExistence type="predicted"/>
<reference evidence="3 4" key="1">
    <citation type="submission" date="2024-02" db="EMBL/GenBank/DDBJ databases">
        <title>A chromosome-level genome assembly of Drosophila madeirensis, a fruit fly species endemic to Madeira island.</title>
        <authorList>
            <person name="Tomihara K."/>
            <person name="Llopart A."/>
            <person name="Yamamoto D."/>
        </authorList>
    </citation>
    <scope>NUCLEOTIDE SEQUENCE [LARGE SCALE GENOMIC DNA]</scope>
    <source>
        <strain evidence="3 4">RF1</strain>
    </source>
</reference>
<protein>
    <submittedName>
        <fullName evidence="3">Sperm-associated antigen 1A</fullName>
    </submittedName>
</protein>
<dbReference type="Proteomes" id="UP001500889">
    <property type="component" value="Chromosome O"/>
</dbReference>
<dbReference type="EMBL" id="AP029263">
    <property type="protein sequence ID" value="BFF89632.1"/>
    <property type="molecule type" value="Genomic_DNA"/>
</dbReference>
<dbReference type="PROSITE" id="PS50005">
    <property type="entry name" value="TPR"/>
    <property type="match status" value="1"/>
</dbReference>
<evidence type="ECO:0000256" key="1">
    <source>
        <dbReference type="PROSITE-ProRule" id="PRU00339"/>
    </source>
</evidence>
<accession>A0AAU9F7P7</accession>
<gene>
    <name evidence="3" type="ORF">DMAD_08342</name>
</gene>
<dbReference type="GO" id="GO:0007288">
    <property type="term" value="P:sperm axoneme assembly"/>
    <property type="evidence" value="ECO:0007669"/>
    <property type="project" value="TreeGrafter"/>
</dbReference>
<evidence type="ECO:0000313" key="4">
    <source>
        <dbReference type="Proteomes" id="UP001500889"/>
    </source>
</evidence>
<feature type="compositionally biased region" description="Acidic residues" evidence="2">
    <location>
        <begin position="37"/>
        <end position="49"/>
    </location>
</feature>
<dbReference type="SUPFAM" id="SSF48452">
    <property type="entry name" value="TPR-like"/>
    <property type="match status" value="1"/>
</dbReference>
<dbReference type="GO" id="GO:0005737">
    <property type="term" value="C:cytoplasm"/>
    <property type="evidence" value="ECO:0007669"/>
    <property type="project" value="TreeGrafter"/>
</dbReference>
<evidence type="ECO:0000313" key="3">
    <source>
        <dbReference type="EMBL" id="BFF89632.1"/>
    </source>
</evidence>
<evidence type="ECO:0000256" key="2">
    <source>
        <dbReference type="SAM" id="MobiDB-lite"/>
    </source>
</evidence>
<dbReference type="AlphaFoldDB" id="A0AAU9F7P7"/>
<feature type="repeat" description="TPR" evidence="1">
    <location>
        <begin position="119"/>
        <end position="152"/>
    </location>
</feature>
<dbReference type="InterPro" id="IPR011990">
    <property type="entry name" value="TPR-like_helical_dom_sf"/>
</dbReference>
<name>A0AAU9F7P7_DROMD</name>
<dbReference type="InterPro" id="IPR019734">
    <property type="entry name" value="TPR_rpt"/>
</dbReference>
<keyword evidence="4" id="KW-1185">Reference proteome</keyword>